<dbReference type="InterPro" id="IPR045057">
    <property type="entry name" value="Gcn5-rel_NAT"/>
</dbReference>
<dbReference type="EMBL" id="JAIEZQ010000001">
    <property type="protein sequence ID" value="MBY9074275.1"/>
    <property type="molecule type" value="Genomic_DNA"/>
</dbReference>
<dbReference type="Proteomes" id="UP000754710">
    <property type="component" value="Unassembled WGS sequence"/>
</dbReference>
<feature type="domain" description="N-acetyltransferase" evidence="1">
    <location>
        <begin position="10"/>
        <end position="97"/>
    </location>
</feature>
<gene>
    <name evidence="2" type="ORF">K1X13_05510</name>
</gene>
<dbReference type="PROSITE" id="PS51729">
    <property type="entry name" value="GNAT_YJDJ"/>
    <property type="match status" value="1"/>
</dbReference>
<name>A0ABS7RKB4_9ACTN</name>
<accession>A0ABS7RKB4</accession>
<sequence>MSDDSDVTVKDNAGENRYEATLASGQLAGFAAYELHGGLVVFTHTEVDDAVEGQGVGSALARGALADVAERDLKVRPLCPFIKEYIERHPEFQHLVEG</sequence>
<evidence type="ECO:0000259" key="1">
    <source>
        <dbReference type="PROSITE" id="PS51729"/>
    </source>
</evidence>
<dbReference type="SUPFAM" id="SSF55729">
    <property type="entry name" value="Acyl-CoA N-acyltransferases (Nat)"/>
    <property type="match status" value="1"/>
</dbReference>
<reference evidence="2 3" key="1">
    <citation type="submission" date="2021-08" db="EMBL/GenBank/DDBJ databases">
        <title>Nocardioides bacterium WL0053 sp. nov., isolated from the sediment.</title>
        <authorList>
            <person name="Wang L."/>
            <person name="Zhang D."/>
            <person name="Zhang A."/>
        </authorList>
    </citation>
    <scope>NUCLEOTIDE SEQUENCE [LARGE SCALE GENOMIC DNA]</scope>
    <source>
        <strain evidence="2 3">WL0053</strain>
    </source>
</reference>
<dbReference type="InterPro" id="IPR031165">
    <property type="entry name" value="GNAT_YJDJ"/>
</dbReference>
<dbReference type="PANTHER" id="PTHR31435:SF10">
    <property type="entry name" value="BSR4717 PROTEIN"/>
    <property type="match status" value="1"/>
</dbReference>
<organism evidence="2 3">
    <name type="scientific">Nocardioides jiangsuensis</name>
    <dbReference type="NCBI Taxonomy" id="2866161"/>
    <lineage>
        <taxon>Bacteria</taxon>
        <taxon>Bacillati</taxon>
        <taxon>Actinomycetota</taxon>
        <taxon>Actinomycetes</taxon>
        <taxon>Propionibacteriales</taxon>
        <taxon>Nocardioidaceae</taxon>
        <taxon>Nocardioides</taxon>
    </lineage>
</organism>
<dbReference type="PANTHER" id="PTHR31435">
    <property type="entry name" value="PROTEIN NATD1"/>
    <property type="match status" value="1"/>
</dbReference>
<dbReference type="InterPro" id="IPR016181">
    <property type="entry name" value="Acyl_CoA_acyltransferase"/>
</dbReference>
<protein>
    <submittedName>
        <fullName evidence="2">N-acetyltransferase</fullName>
    </submittedName>
</protein>
<dbReference type="Gene3D" id="3.40.630.30">
    <property type="match status" value="1"/>
</dbReference>
<evidence type="ECO:0000313" key="2">
    <source>
        <dbReference type="EMBL" id="MBY9074275.1"/>
    </source>
</evidence>
<evidence type="ECO:0000313" key="3">
    <source>
        <dbReference type="Proteomes" id="UP000754710"/>
    </source>
</evidence>
<dbReference type="RefSeq" id="WP_221023977.1">
    <property type="nucleotide sequence ID" value="NZ_JAIEZQ010000001.1"/>
</dbReference>
<dbReference type="Pfam" id="PF14542">
    <property type="entry name" value="Acetyltransf_CG"/>
    <property type="match status" value="1"/>
</dbReference>
<comment type="caution">
    <text evidence="2">The sequence shown here is derived from an EMBL/GenBank/DDBJ whole genome shotgun (WGS) entry which is preliminary data.</text>
</comment>
<keyword evidence="3" id="KW-1185">Reference proteome</keyword>
<proteinExistence type="predicted"/>